<keyword evidence="1" id="KW-0479">Metal-binding</keyword>
<dbReference type="PANTHER" id="PTHR31669:SF302">
    <property type="entry name" value="PROTEIN FAR1-RELATED SEQUENCE"/>
    <property type="match status" value="1"/>
</dbReference>
<keyword evidence="1" id="KW-0539">Nucleus</keyword>
<comment type="function">
    <text evidence="1">Putative transcription activator involved in regulating light control of development.</text>
</comment>
<proteinExistence type="inferred from homology"/>
<reference evidence="2 3" key="1">
    <citation type="journal article" date="2018" name="PLoS Genet.">
        <title>Population sequencing reveals clonal diversity and ancestral inbreeding in the grapevine cultivar Chardonnay.</title>
        <authorList>
            <person name="Roach M.J."/>
            <person name="Johnson D.L."/>
            <person name="Bohlmann J."/>
            <person name="van Vuuren H.J."/>
            <person name="Jones S.J."/>
            <person name="Pretorius I.S."/>
            <person name="Schmidt S.A."/>
            <person name="Borneman A.R."/>
        </authorList>
    </citation>
    <scope>NUCLEOTIDE SEQUENCE [LARGE SCALE GENOMIC DNA]</scope>
    <source>
        <strain evidence="3">cv. Chardonnay</strain>
        <tissue evidence="2">Leaf</tissue>
    </source>
</reference>
<comment type="subcellular location">
    <subcellularLocation>
        <location evidence="1">Nucleus</location>
    </subcellularLocation>
</comment>
<comment type="similarity">
    <text evidence="1">Belongs to the FHY3/FAR1 family.</text>
</comment>
<dbReference type="PANTHER" id="PTHR31669">
    <property type="entry name" value="PROTEIN FAR1-RELATED SEQUENCE 10-RELATED"/>
    <property type="match status" value="1"/>
</dbReference>
<gene>
    <name evidence="2" type="primary">FRS5_57</name>
    <name evidence="2" type="ORF">CK203_028273</name>
</gene>
<comment type="caution">
    <text evidence="2">The sequence shown here is derived from an EMBL/GenBank/DDBJ whole genome shotgun (WGS) entry which is preliminary data.</text>
</comment>
<accession>A0A438IAY0</accession>
<organism evidence="2 3">
    <name type="scientific">Vitis vinifera</name>
    <name type="common">Grape</name>
    <dbReference type="NCBI Taxonomy" id="29760"/>
    <lineage>
        <taxon>Eukaryota</taxon>
        <taxon>Viridiplantae</taxon>
        <taxon>Streptophyta</taxon>
        <taxon>Embryophyta</taxon>
        <taxon>Tracheophyta</taxon>
        <taxon>Spermatophyta</taxon>
        <taxon>Magnoliopsida</taxon>
        <taxon>eudicotyledons</taxon>
        <taxon>Gunneridae</taxon>
        <taxon>Pentapetalae</taxon>
        <taxon>rosids</taxon>
        <taxon>Vitales</taxon>
        <taxon>Vitaceae</taxon>
        <taxon>Viteae</taxon>
        <taxon>Vitis</taxon>
    </lineage>
</organism>
<dbReference type="GO" id="GO:0006355">
    <property type="term" value="P:regulation of DNA-templated transcription"/>
    <property type="evidence" value="ECO:0007669"/>
    <property type="project" value="UniProtKB-UniRule"/>
</dbReference>
<dbReference type="GO" id="GO:0005634">
    <property type="term" value="C:nucleus"/>
    <property type="evidence" value="ECO:0007669"/>
    <property type="project" value="UniProtKB-SubCell"/>
</dbReference>
<dbReference type="Proteomes" id="UP000288805">
    <property type="component" value="Unassembled WGS sequence"/>
</dbReference>
<evidence type="ECO:0000313" key="3">
    <source>
        <dbReference type="Proteomes" id="UP000288805"/>
    </source>
</evidence>
<protein>
    <recommendedName>
        <fullName evidence="1">Protein FAR1-RELATED SEQUENCE</fullName>
    </recommendedName>
</protein>
<evidence type="ECO:0000256" key="1">
    <source>
        <dbReference type="RuleBase" id="RU367018"/>
    </source>
</evidence>
<dbReference type="InterPro" id="IPR031052">
    <property type="entry name" value="FHY3/FAR1"/>
</dbReference>
<keyword evidence="1" id="KW-0862">Zinc</keyword>
<dbReference type="EMBL" id="QGNW01000126">
    <property type="protein sequence ID" value="RVW93885.1"/>
    <property type="molecule type" value="Genomic_DNA"/>
</dbReference>
<name>A0A438IAY0_VITVI</name>
<dbReference type="GO" id="GO:0008270">
    <property type="term" value="F:zinc ion binding"/>
    <property type="evidence" value="ECO:0007669"/>
    <property type="project" value="UniProtKB-UniRule"/>
</dbReference>
<dbReference type="AlphaFoldDB" id="A0A438IAY0"/>
<keyword evidence="1" id="KW-0863">Zinc-finger</keyword>
<sequence length="451" mass="52295">MMNMKPISVVTNGDKAMRKAIKKVIPGTFHRMYSWHLQQNAFMNVHIKEFTSIFARCMFMPGNPKEFEKAWHEMVEKLGLNGNRWVTEIYAKHKRWAKTYLCGNFFGGMRSTQRCESMNAYQNRFLKVRLRLYEFVQQFDKEIMRIRQNEANADFESNNSSLILSTKLVILENNVTTVYMKESFLKFHEEMKNVELFFVVGLVEHLEEIHLSCILKRWTKLAKVDPRSPPMNETDNDIDQIVRYGSLSSMCNKLFYYASHTSFSFLEAKNEIENLMVRMDELYKNNLKGKKLVVDRATTPHQVRDPNIVQTKGNPGKVASNFQKGRQCSCCKRVGHTIRKCPKATIPHTGNQRDMERNSSSQCDIEMELMPSSNCSVDMFCNLKSCTIGLGMRAEHSWNDPSNMYIDFGALVNVPGFQQYEETITTPCEGGDPNNTPYENDMQPFCYSLME</sequence>
<evidence type="ECO:0000313" key="2">
    <source>
        <dbReference type="EMBL" id="RVW93885.1"/>
    </source>
</evidence>